<dbReference type="Gene3D" id="3.40.50.620">
    <property type="entry name" value="HUPs"/>
    <property type="match status" value="1"/>
</dbReference>
<evidence type="ECO:0000256" key="2">
    <source>
        <dbReference type="SAM" id="MobiDB-lite"/>
    </source>
</evidence>
<reference evidence="4 5" key="1">
    <citation type="journal article" date="2009" name="Stand. Genomic Sci.">
        <title>Complete genome sequence of Jonesia denitrificans type strain (Prevot 55134).</title>
        <authorList>
            <person name="Pukall R."/>
            <person name="Gehrich-Schroter G."/>
            <person name="Lapidus A."/>
            <person name="Nolan M."/>
            <person name="Glavina Del Rio T."/>
            <person name="Lucas S."/>
            <person name="Chen F."/>
            <person name="Tice H."/>
            <person name="Pitluck S."/>
            <person name="Cheng J.F."/>
            <person name="Copeland A."/>
            <person name="Saunders E."/>
            <person name="Brettin T."/>
            <person name="Detter J.C."/>
            <person name="Bruce D."/>
            <person name="Goodwin L."/>
            <person name="Pati A."/>
            <person name="Ivanova N."/>
            <person name="Mavromatis K."/>
            <person name="Ovchinnikova G."/>
            <person name="Chen A."/>
            <person name="Palaniappan K."/>
            <person name="Land M."/>
            <person name="Hauser L."/>
            <person name="Chang Y.J."/>
            <person name="Jeffries C.D."/>
            <person name="Chain P."/>
            <person name="Goker M."/>
            <person name="Bristow J."/>
            <person name="Eisen J.A."/>
            <person name="Markowitz V."/>
            <person name="Hugenholtz P."/>
            <person name="Kyrpides N.C."/>
            <person name="Klenk H.P."/>
            <person name="Han C."/>
        </authorList>
    </citation>
    <scope>NUCLEOTIDE SEQUENCE [LARGE SCALE GENOMIC DNA]</scope>
    <source>
        <strain evidence="5">ATCC 14870 / DSM 20603 / BCRC 15368 / CIP 55.134 / JCM 11481 / NBRC 15587 / NCTC 10816 / Prevot 55134</strain>
    </source>
</reference>
<proteinExistence type="inferred from homology"/>
<evidence type="ECO:0000313" key="5">
    <source>
        <dbReference type="Proteomes" id="UP000000628"/>
    </source>
</evidence>
<dbReference type="InterPro" id="IPR014729">
    <property type="entry name" value="Rossmann-like_a/b/a_fold"/>
</dbReference>
<dbReference type="PRINTS" id="PR01438">
    <property type="entry name" value="UNVRSLSTRESS"/>
</dbReference>
<dbReference type="RefSeq" id="WP_015771029.1">
    <property type="nucleotide sequence ID" value="NC_013174.1"/>
</dbReference>
<dbReference type="InterPro" id="IPR006015">
    <property type="entry name" value="Universal_stress_UspA"/>
</dbReference>
<feature type="region of interest" description="Disordered" evidence="2">
    <location>
        <begin position="122"/>
        <end position="143"/>
    </location>
</feature>
<organism evidence="4 5">
    <name type="scientific">Jonesia denitrificans (strain ATCC 14870 / DSM 20603 / BCRC 15368 / CIP 55.134 / JCM 11481 / NBRC 15587 / NCTC 10816 / Prevot 55134)</name>
    <name type="common">Listeria denitrificans</name>
    <dbReference type="NCBI Taxonomy" id="471856"/>
    <lineage>
        <taxon>Bacteria</taxon>
        <taxon>Bacillati</taxon>
        <taxon>Actinomycetota</taxon>
        <taxon>Actinomycetes</taxon>
        <taxon>Micrococcales</taxon>
        <taxon>Jonesiaceae</taxon>
        <taxon>Jonesia</taxon>
    </lineage>
</organism>
<gene>
    <name evidence="4" type="ordered locus">Jden_0738</name>
</gene>
<dbReference type="EMBL" id="CP001706">
    <property type="protein sequence ID" value="ACV08401.1"/>
    <property type="molecule type" value="Genomic_DNA"/>
</dbReference>
<comment type="similarity">
    <text evidence="1">Belongs to the universal stress protein A family.</text>
</comment>
<evidence type="ECO:0000256" key="1">
    <source>
        <dbReference type="ARBA" id="ARBA00008791"/>
    </source>
</evidence>
<feature type="domain" description="UspA" evidence="3">
    <location>
        <begin position="2"/>
        <end position="121"/>
    </location>
</feature>
<dbReference type="InterPro" id="IPR006016">
    <property type="entry name" value="UspA"/>
</dbReference>
<dbReference type="PANTHER" id="PTHR46268">
    <property type="entry name" value="STRESS RESPONSE PROTEIN NHAX"/>
    <property type="match status" value="1"/>
</dbReference>
<keyword evidence="5" id="KW-1185">Reference proteome</keyword>
<protein>
    <submittedName>
        <fullName evidence="4">UspA domain protein</fullName>
    </submittedName>
</protein>
<sequence>MPVLVAYNDTTQGEAAFFAAVSEAQRRQDTVVVLVLTPAPDDAPLPSHLANLISQAKTGVDVAFRSDSLDVADAILDHAERIDASMIVIGSKKRSPIGKFILGSTTQRVLLDSPIPVLVVKGGMHNGQRPDNTGGDTSIIDER</sequence>
<name>C7R1T3_JONDD</name>
<dbReference type="HOGENOM" id="CLU_049301_19_2_11"/>
<accession>C7R1T3</accession>
<dbReference type="eggNOG" id="COG0589">
    <property type="taxonomic scope" value="Bacteria"/>
</dbReference>
<dbReference type="Pfam" id="PF00582">
    <property type="entry name" value="Usp"/>
    <property type="match status" value="1"/>
</dbReference>
<dbReference type="OrthoDB" id="5145564at2"/>
<dbReference type="STRING" id="471856.Jden_0738"/>
<dbReference type="AlphaFoldDB" id="C7R1T3"/>
<dbReference type="PANTHER" id="PTHR46268:SF6">
    <property type="entry name" value="UNIVERSAL STRESS PROTEIN UP12"/>
    <property type="match status" value="1"/>
</dbReference>
<dbReference type="SUPFAM" id="SSF52402">
    <property type="entry name" value="Adenine nucleotide alpha hydrolases-like"/>
    <property type="match status" value="1"/>
</dbReference>
<dbReference type="KEGG" id="jde:Jden_0738"/>
<dbReference type="CDD" id="cd00293">
    <property type="entry name" value="USP-like"/>
    <property type="match status" value="1"/>
</dbReference>
<evidence type="ECO:0000259" key="3">
    <source>
        <dbReference type="Pfam" id="PF00582"/>
    </source>
</evidence>
<evidence type="ECO:0000313" key="4">
    <source>
        <dbReference type="EMBL" id="ACV08401.1"/>
    </source>
</evidence>
<dbReference type="Proteomes" id="UP000000628">
    <property type="component" value="Chromosome"/>
</dbReference>